<comment type="caution">
    <text evidence="14">The sequence shown here is derived from an EMBL/GenBank/DDBJ whole genome shotgun (WGS) entry which is preliminary data.</text>
</comment>
<evidence type="ECO:0000256" key="12">
    <source>
        <dbReference type="ARBA" id="ARBA00034430"/>
    </source>
</evidence>
<organism evidence="14 15">
    <name type="scientific">Sphingomonas hankyongi</name>
    <dbReference type="NCBI Taxonomy" id="2908209"/>
    <lineage>
        <taxon>Bacteria</taxon>
        <taxon>Pseudomonadati</taxon>
        <taxon>Pseudomonadota</taxon>
        <taxon>Alphaproteobacteria</taxon>
        <taxon>Sphingomonadales</taxon>
        <taxon>Sphingomonadaceae</taxon>
        <taxon>Sphingomonas</taxon>
    </lineage>
</organism>
<keyword evidence="10 13" id="KW-0472">Membrane</keyword>
<feature type="transmembrane region" description="Helical" evidence="13">
    <location>
        <begin position="6"/>
        <end position="27"/>
    </location>
</feature>
<feature type="transmembrane region" description="Helical" evidence="13">
    <location>
        <begin position="105"/>
        <end position="122"/>
    </location>
</feature>
<keyword evidence="4" id="KW-0633">Potassium transport</keyword>
<protein>
    <submittedName>
        <fullName evidence="14">TMEM175 family protein</fullName>
    </submittedName>
</protein>
<keyword evidence="5 13" id="KW-0812">Transmembrane</keyword>
<keyword evidence="9" id="KW-0406">Ion transport</keyword>
<keyword evidence="3" id="KW-0813">Transport</keyword>
<name>A0ABT0S1R8_9SPHN</name>
<reference evidence="14" key="1">
    <citation type="submission" date="2022-05" db="EMBL/GenBank/DDBJ databases">
        <authorList>
            <person name="Jo J.-H."/>
            <person name="Im W.-T."/>
        </authorList>
    </citation>
    <scope>NUCLEOTIDE SEQUENCE</scope>
    <source>
        <strain evidence="14">SE220</strain>
    </source>
</reference>
<comment type="subcellular location">
    <subcellularLocation>
        <location evidence="1">Membrane</location>
        <topology evidence="1">Multi-pass membrane protein</topology>
    </subcellularLocation>
</comment>
<keyword evidence="7" id="KW-0630">Potassium</keyword>
<evidence type="ECO:0000313" key="14">
    <source>
        <dbReference type="EMBL" id="MCL6729803.1"/>
    </source>
</evidence>
<evidence type="ECO:0000256" key="8">
    <source>
        <dbReference type="ARBA" id="ARBA00022989"/>
    </source>
</evidence>
<keyword evidence="11" id="KW-0407">Ion channel</keyword>
<comment type="similarity">
    <text evidence="2">Belongs to the TMEM175 family.</text>
</comment>
<proteinExistence type="inferred from homology"/>
<evidence type="ECO:0000256" key="4">
    <source>
        <dbReference type="ARBA" id="ARBA00022538"/>
    </source>
</evidence>
<evidence type="ECO:0000256" key="13">
    <source>
        <dbReference type="SAM" id="Phobius"/>
    </source>
</evidence>
<feature type="transmembrane region" description="Helical" evidence="13">
    <location>
        <begin position="39"/>
        <end position="57"/>
    </location>
</feature>
<evidence type="ECO:0000256" key="2">
    <source>
        <dbReference type="ARBA" id="ARBA00006920"/>
    </source>
</evidence>
<dbReference type="Pfam" id="PF06736">
    <property type="entry name" value="TMEM175"/>
    <property type="match status" value="1"/>
</dbReference>
<keyword evidence="15" id="KW-1185">Reference proteome</keyword>
<comment type="catalytic activity">
    <reaction evidence="12">
        <text>K(+)(in) = K(+)(out)</text>
        <dbReference type="Rhea" id="RHEA:29463"/>
        <dbReference type="ChEBI" id="CHEBI:29103"/>
    </reaction>
</comment>
<evidence type="ECO:0000256" key="5">
    <source>
        <dbReference type="ARBA" id="ARBA00022692"/>
    </source>
</evidence>
<dbReference type="InterPro" id="IPR010617">
    <property type="entry name" value="TMEM175-like"/>
</dbReference>
<dbReference type="EMBL" id="JAMGBE010000002">
    <property type="protein sequence ID" value="MCL6729803.1"/>
    <property type="molecule type" value="Genomic_DNA"/>
</dbReference>
<accession>A0ABT0S1R8</accession>
<sequence>MKTDRLMAFTDAVVAIAMTIMVLDLRVPATPAWQAIQPVIPLLVAYAMAFINIGIFWTNHHHMLATASRVNGPALWANLFLLFWLTLMPFVIRWIGLAGVTPQPVAAYGIVTVMAAFAYIWLERELILAEGTESRIRAVVGSRKKEWVSFGLYGLGVPAAYISPWIAISLYIGVSLMWVIPDRRFERWHDLQQSKTHPPAPHANQLA</sequence>
<dbReference type="RefSeq" id="WP_249831275.1">
    <property type="nucleotide sequence ID" value="NZ_JAMGBE010000002.1"/>
</dbReference>
<evidence type="ECO:0000256" key="11">
    <source>
        <dbReference type="ARBA" id="ARBA00023303"/>
    </source>
</evidence>
<dbReference type="Proteomes" id="UP001165342">
    <property type="component" value="Unassembled WGS sequence"/>
</dbReference>
<evidence type="ECO:0000256" key="3">
    <source>
        <dbReference type="ARBA" id="ARBA00022448"/>
    </source>
</evidence>
<evidence type="ECO:0000256" key="7">
    <source>
        <dbReference type="ARBA" id="ARBA00022958"/>
    </source>
</evidence>
<evidence type="ECO:0000256" key="10">
    <source>
        <dbReference type="ARBA" id="ARBA00023136"/>
    </source>
</evidence>
<evidence type="ECO:0000256" key="1">
    <source>
        <dbReference type="ARBA" id="ARBA00004141"/>
    </source>
</evidence>
<keyword evidence="6" id="KW-0631">Potassium channel</keyword>
<evidence type="ECO:0000256" key="6">
    <source>
        <dbReference type="ARBA" id="ARBA00022826"/>
    </source>
</evidence>
<evidence type="ECO:0000256" key="9">
    <source>
        <dbReference type="ARBA" id="ARBA00023065"/>
    </source>
</evidence>
<gene>
    <name evidence="14" type="ORF">LZ538_07000</name>
</gene>
<evidence type="ECO:0000313" key="15">
    <source>
        <dbReference type="Proteomes" id="UP001165342"/>
    </source>
</evidence>
<keyword evidence="8 13" id="KW-1133">Transmembrane helix</keyword>
<feature type="transmembrane region" description="Helical" evidence="13">
    <location>
        <begin position="77"/>
        <end position="98"/>
    </location>
</feature>